<dbReference type="GO" id="GO:0031965">
    <property type="term" value="C:nuclear membrane"/>
    <property type="evidence" value="ECO:0007669"/>
    <property type="project" value="UniProtKB-SubCell"/>
</dbReference>
<keyword evidence="13" id="KW-0472">Membrane</keyword>
<dbReference type="Gene3D" id="4.10.1060.10">
    <property type="entry name" value="Zinc finger, RanBP2-type"/>
    <property type="match status" value="2"/>
</dbReference>
<evidence type="ECO:0000259" key="20">
    <source>
        <dbReference type="PROSITE" id="PS01358"/>
    </source>
</evidence>
<evidence type="ECO:0000256" key="4">
    <source>
        <dbReference type="ARBA" id="ARBA00022448"/>
    </source>
</evidence>
<dbReference type="SUPFAM" id="SSF90209">
    <property type="entry name" value="Ran binding protein zinc finger-like"/>
    <property type="match status" value="1"/>
</dbReference>
<evidence type="ECO:0000256" key="17">
    <source>
        <dbReference type="ARBA" id="ARBA00078197"/>
    </source>
</evidence>
<feature type="domain" description="RanBP2-type" evidence="20">
    <location>
        <begin position="663"/>
        <end position="682"/>
    </location>
</feature>
<comment type="cofactor">
    <cofactor evidence="1">
        <name>Zn(2+)</name>
        <dbReference type="ChEBI" id="CHEBI:29105"/>
    </cofactor>
</comment>
<evidence type="ECO:0000313" key="22">
    <source>
        <dbReference type="Proteomes" id="UP000838878"/>
    </source>
</evidence>
<keyword evidence="14" id="KW-0539">Nucleus</keyword>
<feature type="region of interest" description="Disordered" evidence="19">
    <location>
        <begin position="1"/>
        <end position="84"/>
    </location>
</feature>
<dbReference type="GO" id="GO:0006606">
    <property type="term" value="P:protein import into nucleus"/>
    <property type="evidence" value="ECO:0007669"/>
    <property type="project" value="TreeGrafter"/>
</dbReference>
<dbReference type="InterPro" id="IPR001876">
    <property type="entry name" value="Znf_RanBP2"/>
</dbReference>
<dbReference type="Proteomes" id="UP000838878">
    <property type="component" value="Chromosome 11"/>
</dbReference>
<evidence type="ECO:0000256" key="5">
    <source>
        <dbReference type="ARBA" id="ARBA00022723"/>
    </source>
</evidence>
<dbReference type="GO" id="GO:0051028">
    <property type="term" value="P:mRNA transport"/>
    <property type="evidence" value="ECO:0007669"/>
    <property type="project" value="UniProtKB-KW"/>
</dbReference>
<organism evidence="21 22">
    <name type="scientific">Brenthis ino</name>
    <name type="common">lesser marbled fritillary</name>
    <dbReference type="NCBI Taxonomy" id="405034"/>
    <lineage>
        <taxon>Eukaryota</taxon>
        <taxon>Metazoa</taxon>
        <taxon>Ecdysozoa</taxon>
        <taxon>Arthropoda</taxon>
        <taxon>Hexapoda</taxon>
        <taxon>Insecta</taxon>
        <taxon>Pterygota</taxon>
        <taxon>Neoptera</taxon>
        <taxon>Endopterygota</taxon>
        <taxon>Lepidoptera</taxon>
        <taxon>Glossata</taxon>
        <taxon>Ditrysia</taxon>
        <taxon>Papilionoidea</taxon>
        <taxon>Nymphalidae</taxon>
        <taxon>Heliconiinae</taxon>
        <taxon>Argynnini</taxon>
        <taxon>Brenthis</taxon>
    </lineage>
</organism>
<keyword evidence="12" id="KW-0906">Nuclear pore complex</keyword>
<name>A0A8J9Y3P9_9NEOP</name>
<evidence type="ECO:0000313" key="21">
    <source>
        <dbReference type="EMBL" id="CAH0716219.1"/>
    </source>
</evidence>
<feature type="region of interest" description="Disordered" evidence="19">
    <location>
        <begin position="755"/>
        <end position="781"/>
    </location>
</feature>
<dbReference type="PROSITE" id="PS01358">
    <property type="entry name" value="ZF_RANBP2_1"/>
    <property type="match status" value="2"/>
</dbReference>
<evidence type="ECO:0000256" key="3">
    <source>
        <dbReference type="ARBA" id="ARBA00004567"/>
    </source>
</evidence>
<dbReference type="OrthoDB" id="79830at2759"/>
<keyword evidence="6" id="KW-0863">Zinc-finger</keyword>
<feature type="domain" description="RanBP2-type" evidence="20">
    <location>
        <begin position="571"/>
        <end position="590"/>
    </location>
</feature>
<keyword evidence="22" id="KW-1185">Reference proteome</keyword>
<feature type="region of interest" description="Disordered" evidence="19">
    <location>
        <begin position="325"/>
        <end position="354"/>
    </location>
</feature>
<dbReference type="InterPro" id="IPR036443">
    <property type="entry name" value="Znf_RanBP2_sf"/>
</dbReference>
<feature type="compositionally biased region" description="Polar residues" evidence="19">
    <location>
        <begin position="32"/>
        <end position="53"/>
    </location>
</feature>
<comment type="subcellular location">
    <subcellularLocation>
        <location evidence="2">Nucleus membrane</location>
    </subcellularLocation>
    <subcellularLocation>
        <location evidence="3">Nucleus</location>
        <location evidence="3">Nuclear pore complex</location>
    </subcellularLocation>
</comment>
<evidence type="ECO:0000256" key="10">
    <source>
        <dbReference type="ARBA" id="ARBA00023010"/>
    </source>
</evidence>
<feature type="compositionally biased region" description="Basic and acidic residues" evidence="19">
    <location>
        <begin position="755"/>
        <end position="769"/>
    </location>
</feature>
<dbReference type="GO" id="GO:0006405">
    <property type="term" value="P:RNA export from nucleus"/>
    <property type="evidence" value="ECO:0007669"/>
    <property type="project" value="TreeGrafter"/>
</dbReference>
<reference evidence="21" key="1">
    <citation type="submission" date="2021-12" db="EMBL/GenBank/DDBJ databases">
        <authorList>
            <person name="Martin H S."/>
        </authorList>
    </citation>
    <scope>NUCLEOTIDE SEQUENCE</scope>
</reference>
<evidence type="ECO:0000256" key="1">
    <source>
        <dbReference type="ARBA" id="ARBA00001947"/>
    </source>
</evidence>
<evidence type="ECO:0000256" key="16">
    <source>
        <dbReference type="ARBA" id="ARBA00068609"/>
    </source>
</evidence>
<dbReference type="PANTHER" id="PTHR23193">
    <property type="entry name" value="NUCLEAR PORE COMPLEX PROTEIN NUP"/>
    <property type="match status" value="1"/>
</dbReference>
<dbReference type="SMART" id="SM00547">
    <property type="entry name" value="ZnF_RBZ"/>
    <property type="match status" value="2"/>
</dbReference>
<feature type="region of interest" description="Disordered" evidence="19">
    <location>
        <begin position="1145"/>
        <end position="1174"/>
    </location>
</feature>
<feature type="compositionally biased region" description="Polar residues" evidence="19">
    <location>
        <begin position="99"/>
        <end position="126"/>
    </location>
</feature>
<feature type="compositionally biased region" description="Basic residues" evidence="19">
    <location>
        <begin position="1299"/>
        <end position="1312"/>
    </location>
</feature>
<sequence>MSSPSQPKKPKSPSDDNKSFVEQMATKMTRLLPNTITKWFSSPSNANGSTQVAESTDSSTEDESTDSPLVNQPAAKRMRYNLPGPSNVYYVPETRSISTNTEPVESSNPGQSIANRSTFTLETNSKSSDETSVEKKSTSPYILQDSLACTQRPSRKRKSLYDITTSSNQHNASSDEPLEKTATANEYSQPYFKSSLAVVSPFYPGKTKYGGASSSYINQPNIKFTKTTHINNTTSNNDATMSNSTKRIMDLLDNFSSPTIDARRIPQIISSPVNNTNQSLNSTATSKRHLSFKNNELHVPGIASILKLKQSSRLMSTTSVARQIIASQSSSSNDTFPPRPTRSSTPNISEDKNPLKMRVRVSKRDYLELEPTVLPVNLPTATLQIDKDNLPKFSFGNAVPEPTSSSKQSDVCISNNSTPKLSIISSSEPKGISTDEVKINEKPVNEKPNSTQRNTYTFASPVRISVEAVESLVSSQKFAFGSPERNVEDQNQNINRENNISTLVNNSQKAGQKTIQQDKESEKDCSEVDKCTDCQADLKQGCSGKCFECEKEKSAPNKPEPLTVVATLTKWRCPDCWVDNEEVKDKCVCCGGNKPTKTKTSSTILTDKKDNDNQIYNKIKIRDNLTSNEISKSSDITPSISIVTPTSNVSTLDKIVKMQSSKWECPNCLVRNDNNKSKCACCETEKPGTAKELQNKTFNFGVSANVFKFGINPKQNVPKKEAEVKSVDLKPFPAKESETNNNVLLNNKFEIKADEVKSSDPVKPDEPAKQSEVSKPTFSFGIPKESTANTFGITTSTPVGFSMILPKDSEKAKTEHDDKPKAVPEMNLFGIKPIINSTASPLTKATTLPILNKPFTITESTTNIATTSEQVAPQSTFSFSSGLTQPVNLLNPQTSTTASETSSVSASPAISSIQNSPAPTLPFFSKNEISGNSQSLFFQKNESELSLFPKTESATTTVAPQPPISSSPIFSFGNNLTQNVQPNIEKPKFTFTFGANKSDAPTLFNPPPAFGALVENKFNLPTSNTISSGLPVNNTMNNSGLPNSNGLSTGNPLAGLARGNGLGAGTNIGGDGLSNPLNPVNNLMAGSSSTTVGAGNLFGGIKKDMWSGQNNTGSGNIFVSNTTTNSIQKPAAFTFGASTSFNANSAAPTHSFGNPTQPPQPAQPAQSAQPLPNLFGVVSPNNQQQQPTLFSNTVQNQATPNVFGTTQSPVPSVGGMFGTPRFGAPNTMFEAPPMNPTPAMNPTPTPSFSFGAQQPQSSIFSFSQQPQLQQQPGVYNFGAPGGSPAVQFNMGSAPSATGRRVKKAIRRTTPRP</sequence>
<keyword evidence="7" id="KW-0509">mRNA transport</keyword>
<feature type="compositionally biased region" description="Polar residues" evidence="19">
    <location>
        <begin position="1145"/>
        <end position="1154"/>
    </location>
</feature>
<feature type="non-terminal residue" evidence="21">
    <location>
        <position position="1312"/>
    </location>
</feature>
<evidence type="ECO:0000256" key="15">
    <source>
        <dbReference type="ARBA" id="ARBA00060842"/>
    </source>
</evidence>
<evidence type="ECO:0000256" key="19">
    <source>
        <dbReference type="SAM" id="MobiDB-lite"/>
    </source>
</evidence>
<keyword evidence="4" id="KW-0813">Transport</keyword>
<evidence type="ECO:0000256" key="6">
    <source>
        <dbReference type="ARBA" id="ARBA00022771"/>
    </source>
</evidence>
<dbReference type="EMBL" id="OV170231">
    <property type="protein sequence ID" value="CAH0716219.1"/>
    <property type="molecule type" value="Genomic_DNA"/>
</dbReference>
<keyword evidence="10" id="KW-0811">Translocation</keyword>
<feature type="compositionally biased region" description="Basic and acidic residues" evidence="19">
    <location>
        <begin position="127"/>
        <end position="137"/>
    </location>
</feature>
<evidence type="ECO:0000256" key="2">
    <source>
        <dbReference type="ARBA" id="ARBA00004126"/>
    </source>
</evidence>
<accession>A0A8J9Y3P9</accession>
<comment type="similarity">
    <text evidence="15">Belongs to the NUP153 family.</text>
</comment>
<gene>
    <name evidence="21" type="ORF">BINO364_LOCUS3025</name>
</gene>
<dbReference type="GO" id="GO:0005643">
    <property type="term" value="C:nuclear pore"/>
    <property type="evidence" value="ECO:0007669"/>
    <property type="project" value="UniProtKB-SubCell"/>
</dbReference>
<dbReference type="GO" id="GO:0017056">
    <property type="term" value="F:structural constituent of nuclear pore"/>
    <property type="evidence" value="ECO:0007669"/>
    <property type="project" value="TreeGrafter"/>
</dbReference>
<evidence type="ECO:0000256" key="9">
    <source>
        <dbReference type="ARBA" id="ARBA00022927"/>
    </source>
</evidence>
<evidence type="ECO:0000256" key="11">
    <source>
        <dbReference type="ARBA" id="ARBA00023125"/>
    </source>
</evidence>
<keyword evidence="9" id="KW-0653">Protein transport</keyword>
<dbReference type="PANTHER" id="PTHR23193:SF23">
    <property type="entry name" value="NUCLEAR PORE COMPLEX PROTEIN NUP153"/>
    <property type="match status" value="1"/>
</dbReference>
<dbReference type="InterPro" id="IPR026054">
    <property type="entry name" value="Nucleoporin"/>
</dbReference>
<feature type="compositionally biased region" description="Low complexity" evidence="19">
    <location>
        <begin position="1163"/>
        <end position="1172"/>
    </location>
</feature>
<dbReference type="GO" id="GO:0003677">
    <property type="term" value="F:DNA binding"/>
    <property type="evidence" value="ECO:0007669"/>
    <property type="project" value="UniProtKB-KW"/>
</dbReference>
<feature type="compositionally biased region" description="Low complexity" evidence="19">
    <location>
        <begin position="894"/>
        <end position="912"/>
    </location>
</feature>
<evidence type="ECO:0000256" key="14">
    <source>
        <dbReference type="ARBA" id="ARBA00023242"/>
    </source>
</evidence>
<feature type="region of interest" description="Disordered" evidence="19">
    <location>
        <begin position="888"/>
        <end position="912"/>
    </location>
</feature>
<protein>
    <recommendedName>
        <fullName evidence="16">Nuclear pore complex protein Nup153</fullName>
    </recommendedName>
    <alternativeName>
        <fullName evidence="18">153 kDa nucleoporin</fullName>
    </alternativeName>
    <alternativeName>
        <fullName evidence="17">Nucleoporin Nup153</fullName>
    </alternativeName>
</protein>
<keyword evidence="5" id="KW-0479">Metal-binding</keyword>
<proteinExistence type="inferred from homology"/>
<keyword evidence="11" id="KW-0238">DNA-binding</keyword>
<feature type="region of interest" description="Disordered" evidence="19">
    <location>
        <begin position="99"/>
        <end position="139"/>
    </location>
</feature>
<keyword evidence="8" id="KW-0862">Zinc</keyword>
<evidence type="ECO:0000256" key="13">
    <source>
        <dbReference type="ARBA" id="ARBA00023136"/>
    </source>
</evidence>
<evidence type="ECO:0000256" key="8">
    <source>
        <dbReference type="ARBA" id="ARBA00022833"/>
    </source>
</evidence>
<feature type="region of interest" description="Disordered" evidence="19">
    <location>
        <begin position="1265"/>
        <end position="1312"/>
    </location>
</feature>
<evidence type="ECO:0000256" key="12">
    <source>
        <dbReference type="ARBA" id="ARBA00023132"/>
    </source>
</evidence>
<dbReference type="GO" id="GO:0008270">
    <property type="term" value="F:zinc ion binding"/>
    <property type="evidence" value="ECO:0007669"/>
    <property type="project" value="UniProtKB-KW"/>
</dbReference>
<dbReference type="GO" id="GO:0008139">
    <property type="term" value="F:nuclear localization sequence binding"/>
    <property type="evidence" value="ECO:0007669"/>
    <property type="project" value="TreeGrafter"/>
</dbReference>
<evidence type="ECO:0000256" key="18">
    <source>
        <dbReference type="ARBA" id="ARBA00079437"/>
    </source>
</evidence>
<evidence type="ECO:0000256" key="7">
    <source>
        <dbReference type="ARBA" id="ARBA00022816"/>
    </source>
</evidence>